<feature type="compositionally biased region" description="Basic residues" evidence="1">
    <location>
        <begin position="561"/>
        <end position="570"/>
    </location>
</feature>
<feature type="region of interest" description="Disordered" evidence="1">
    <location>
        <begin position="547"/>
        <end position="570"/>
    </location>
</feature>
<dbReference type="Proteomes" id="UP000663671">
    <property type="component" value="Chromosome 1"/>
</dbReference>
<feature type="domain" description="DUF7924" evidence="2">
    <location>
        <begin position="237"/>
        <end position="489"/>
    </location>
</feature>
<dbReference type="OrthoDB" id="5400850at2759"/>
<feature type="compositionally biased region" description="Polar residues" evidence="1">
    <location>
        <begin position="161"/>
        <end position="181"/>
    </location>
</feature>
<dbReference type="PANTHER" id="PTHR42470">
    <property type="entry name" value="VAST DOMAIN-CONTAINING PROTEIN"/>
    <property type="match status" value="1"/>
</dbReference>
<reference evidence="3" key="1">
    <citation type="submission" date="2021-01" db="EMBL/GenBank/DDBJ databases">
        <title>Chromosome-level genome assembly of a human fungal pathogen reveals clustering of transcriptionally co-regulated genes.</title>
        <authorList>
            <person name="Voorhies M."/>
            <person name="Cohen S."/>
            <person name="Shea T.P."/>
            <person name="Petrus S."/>
            <person name="Munoz J.F."/>
            <person name="Poplawski S."/>
            <person name="Goldman W.E."/>
            <person name="Michael T."/>
            <person name="Cuomo C.A."/>
            <person name="Sil A."/>
            <person name="Beyhan S."/>
        </authorList>
    </citation>
    <scope>NUCLEOTIDE SEQUENCE</scope>
    <source>
        <strain evidence="3">WU24</strain>
    </source>
</reference>
<dbReference type="PANTHER" id="PTHR42470:SF2">
    <property type="match status" value="1"/>
</dbReference>
<dbReference type="EMBL" id="CP069114">
    <property type="protein sequence ID" value="QSS64415.1"/>
    <property type="molecule type" value="Genomic_DNA"/>
</dbReference>
<gene>
    <name evidence="3" type="ORF">I7I51_01482</name>
</gene>
<dbReference type="VEuPathDB" id="FungiDB:I7I51_01482"/>
<feature type="compositionally biased region" description="Polar residues" evidence="1">
    <location>
        <begin position="52"/>
        <end position="80"/>
    </location>
</feature>
<organism evidence="3 4">
    <name type="scientific">Ajellomyces capsulatus</name>
    <name type="common">Darling's disease fungus</name>
    <name type="synonym">Histoplasma capsulatum</name>
    <dbReference type="NCBI Taxonomy" id="5037"/>
    <lineage>
        <taxon>Eukaryota</taxon>
        <taxon>Fungi</taxon>
        <taxon>Dikarya</taxon>
        <taxon>Ascomycota</taxon>
        <taxon>Pezizomycotina</taxon>
        <taxon>Eurotiomycetes</taxon>
        <taxon>Eurotiomycetidae</taxon>
        <taxon>Onygenales</taxon>
        <taxon>Ajellomycetaceae</taxon>
        <taxon>Histoplasma</taxon>
    </lineage>
</organism>
<dbReference type="AlphaFoldDB" id="A0A8A1MET6"/>
<evidence type="ECO:0000313" key="4">
    <source>
        <dbReference type="Proteomes" id="UP000663671"/>
    </source>
</evidence>
<feature type="region of interest" description="Disordered" evidence="1">
    <location>
        <begin position="160"/>
        <end position="181"/>
    </location>
</feature>
<accession>A0A8A1MET6</accession>
<feature type="compositionally biased region" description="Polar residues" evidence="1">
    <location>
        <begin position="549"/>
        <end position="560"/>
    </location>
</feature>
<protein>
    <recommendedName>
        <fullName evidence="2">DUF7924 domain-containing protein</fullName>
    </recommendedName>
</protein>
<evidence type="ECO:0000256" key="1">
    <source>
        <dbReference type="SAM" id="MobiDB-lite"/>
    </source>
</evidence>
<proteinExistence type="predicted"/>
<sequence>MTSRRKSHPMADQGPKSLPEQPERVENDGPSSLRRSLPLFKKRQIEGEIPSATHQRIEQPSQYSVDHSTTKSRQTGSLQPGGSPVIGECYSHPAPSEILPQYRSCERSFQYECVPQDFPRFTKRQRHIEDPYVEYWLSHRYQVSTAPLIRDPMEYLHARPKTSSKSSTVLDEPSETSARPRNTYSHRNFEVFLQTKGSFMDDYSDGPKNESRHLCQELLQNDLIITPRNTVFDDSIFSSVCSKLRKKNDTGVVRIIGELIVPSADIAICRGHVKFEHLVVSINEAWSNSVSLDAASITTDPPLQSQQPIKPPYMRISKAPQFQLPRPQPDYAVGFSYQAFTQKQLSNLTPFIGDISQTSFFLGTADMFFPFLTSEVKGKAALDIADRQNAHSMTLAVRGVVELFRIVKREKELNGEILGFSISYDYCSVRIYGHYPVINEQKITYHRHSIHKFDFTALDGREKWTSYKFTMSVYSDWAPSHFQRLCSAIDAIPHVDFEVSQQTEEPSEILQQPEVSELSFSETTRPSQEVEGIGLGSSFTTLGVDDSASRNAASGNSKSRQVNKRKRVFS</sequence>
<dbReference type="InterPro" id="IPR057684">
    <property type="entry name" value="DUF7924"/>
</dbReference>
<evidence type="ECO:0000313" key="3">
    <source>
        <dbReference type="EMBL" id="QSS64415.1"/>
    </source>
</evidence>
<dbReference type="Pfam" id="PF25545">
    <property type="entry name" value="DUF7924"/>
    <property type="match status" value="1"/>
</dbReference>
<name>A0A8A1MET6_AJECA</name>
<feature type="region of interest" description="Disordered" evidence="1">
    <location>
        <begin position="1"/>
        <end position="87"/>
    </location>
</feature>
<evidence type="ECO:0000259" key="2">
    <source>
        <dbReference type="Pfam" id="PF25545"/>
    </source>
</evidence>